<feature type="domain" description="N-acetyltransferase" evidence="3">
    <location>
        <begin position="932"/>
        <end position="1030"/>
    </location>
</feature>
<dbReference type="Proteomes" id="UP001473302">
    <property type="component" value="Unassembled WGS sequence"/>
</dbReference>
<dbReference type="InterPro" id="IPR051213">
    <property type="entry name" value="START_lipid_transfer"/>
</dbReference>
<evidence type="ECO:0000313" key="4">
    <source>
        <dbReference type="EMBL" id="GAA5809811.1"/>
    </source>
</evidence>
<feature type="region of interest" description="Disordered" evidence="1">
    <location>
        <begin position="398"/>
        <end position="424"/>
    </location>
</feature>
<evidence type="ECO:0008006" key="6">
    <source>
        <dbReference type="Google" id="ProtNLM"/>
    </source>
</evidence>
<evidence type="ECO:0000313" key="5">
    <source>
        <dbReference type="Proteomes" id="UP001473302"/>
    </source>
</evidence>
<name>A0ABP9YSI7_9FUNG</name>
<dbReference type="PROSITE" id="PS50848">
    <property type="entry name" value="START"/>
    <property type="match status" value="2"/>
</dbReference>
<dbReference type="PANTHER" id="PTHR19308">
    <property type="entry name" value="PHOSPHATIDYLCHOLINE TRANSFER PROTEIN"/>
    <property type="match status" value="1"/>
</dbReference>
<keyword evidence="5" id="KW-1185">Reference proteome</keyword>
<reference evidence="4 5" key="1">
    <citation type="submission" date="2024-04" db="EMBL/GenBank/DDBJ databases">
        <title>genome sequences of Mucor flavus KT1a and Helicostylum pulchrum KT1b strains isolated from the surface of a dry-aged beef.</title>
        <authorList>
            <person name="Toyotome T."/>
            <person name="Hosono M."/>
            <person name="Torimaru M."/>
            <person name="Fukuda K."/>
            <person name="Mikami N."/>
        </authorList>
    </citation>
    <scope>NUCLEOTIDE SEQUENCE [LARGE SCALE GENOMIC DNA]</scope>
    <source>
        <strain evidence="4 5">KT1a</strain>
    </source>
</reference>
<dbReference type="CDD" id="cd00177">
    <property type="entry name" value="START"/>
    <property type="match status" value="2"/>
</dbReference>
<dbReference type="Pfam" id="PF14542">
    <property type="entry name" value="Acetyltransf_CG"/>
    <property type="match status" value="1"/>
</dbReference>
<feature type="compositionally biased region" description="Low complexity" evidence="1">
    <location>
        <begin position="324"/>
        <end position="335"/>
    </location>
</feature>
<feature type="region of interest" description="Disordered" evidence="1">
    <location>
        <begin position="286"/>
        <end position="380"/>
    </location>
</feature>
<feature type="compositionally biased region" description="Polar residues" evidence="1">
    <location>
        <begin position="309"/>
        <end position="323"/>
    </location>
</feature>
<feature type="domain" description="START" evidence="2">
    <location>
        <begin position="469"/>
        <end position="675"/>
    </location>
</feature>
<sequence length="1043" mass="117693">MYSKIRKRQEDPFLKINNNKNFLDRDSGIVTELDSDIDTNGRPNYIFSDDDEDVNMTLNALGDINNIPRQDNSLLQFNSPSYYTSLADHSVISIRSHLKETEWKKALKHKSGTTVYMLQNSVEKTALFRGEAIIQGFTPQSIFYVIGMRKLWDEQFDEGKLIENLNDTTSLTYESYKSTATSKAYDVTLVEKIECSTDGEILFACTSVDTPKVPKTPGKNRNQVKLQGWVLKQLSTTPVSTKVTYITQESIKGWIPGLTKKSLARKPLVIASIDNYLKKKADRLRIQQTPSPPTSSSTLSFNASSYSSNQTPPRLSPQSILQHSNISNSSNNISIHTQPSPTLGPLPDHQLLQPPERKYNTVILSNPPPRLSSLSSRPSSAATATTKHITFADDVSLIDRPSSSTTTSSSASSSARSSLNPVLEDFTSNPLSPIHELASPTVKKEVGKQAAIAGSKLYPASRHRSARKQCMDQLKSYADSDLSQWKLIGERNNRTKLYTQSVEGSKLPVMRSDSTFYGAWTPEQICSVVQCFGARKIWDEYLEDGHVVERFSQKEYLVYMEMKSLFPIQSRDFSVLTCIESNAATGGIYVASTSVNDELIPPVPHHMRGSLITYGWALEPLRSTQHRLIGVKATFIAHLDMAGVTPLPSAISRLLTTELPACIDRVQNYLRQNGCPPYIRRVAGKIILETFDDKEKEYEIQFIAKHAPSARQYRSKNTSMLQSMWCTDLRTHPSMYPFGYSVQTLPVAGIRVEMREDMMGLRVYTERNELDARTVKVVIRQNLEPNAGAKPTFYWNGVLMKQVQEEEKEKRKKSEACAEVAAVTKETGKDLNHMNKVQEERRNSHVVILNDELSFTGHQFSFIILLMAICYYLELTTQDTTTPFPFLQYSFGQRLKKTSLPPPFSKLFFTSNIKYNMLEQQHKIPNDPFQVIHDPELCMFLIKLDSKGSTAAICYLPTTAKNIIETYHIVKYLYYGEIPFAYRHMGLGDKLVKECLDWAKESGTLVIPTCAFVQRHLECVGLQKYDPVLVLPPQPLLKKANKP</sequence>
<dbReference type="SUPFAM" id="SSF55961">
    <property type="entry name" value="Bet v1-like"/>
    <property type="match status" value="2"/>
</dbReference>
<feature type="domain" description="START" evidence="2">
    <location>
        <begin position="99"/>
        <end position="285"/>
    </location>
</feature>
<proteinExistence type="predicted"/>
<dbReference type="InterPro" id="IPR023393">
    <property type="entry name" value="START-like_dom_sf"/>
</dbReference>
<evidence type="ECO:0000259" key="3">
    <source>
        <dbReference type="PROSITE" id="PS51729"/>
    </source>
</evidence>
<feature type="compositionally biased region" description="Low complexity" evidence="1">
    <location>
        <begin position="402"/>
        <end position="418"/>
    </location>
</feature>
<dbReference type="InterPro" id="IPR002913">
    <property type="entry name" value="START_lipid-bd_dom"/>
</dbReference>
<dbReference type="Gene3D" id="3.40.630.30">
    <property type="match status" value="1"/>
</dbReference>
<dbReference type="InterPro" id="IPR031165">
    <property type="entry name" value="GNAT_YJDJ"/>
</dbReference>
<organism evidence="4 5">
    <name type="scientific">Mucor flavus</name>
    <dbReference type="NCBI Taxonomy" id="439312"/>
    <lineage>
        <taxon>Eukaryota</taxon>
        <taxon>Fungi</taxon>
        <taxon>Fungi incertae sedis</taxon>
        <taxon>Mucoromycota</taxon>
        <taxon>Mucoromycotina</taxon>
        <taxon>Mucoromycetes</taxon>
        <taxon>Mucorales</taxon>
        <taxon>Mucorineae</taxon>
        <taxon>Mucoraceae</taxon>
        <taxon>Mucor</taxon>
    </lineage>
</organism>
<dbReference type="PROSITE" id="PS51729">
    <property type="entry name" value="GNAT_YJDJ"/>
    <property type="match status" value="1"/>
</dbReference>
<dbReference type="InterPro" id="IPR016181">
    <property type="entry name" value="Acyl_CoA_acyltransferase"/>
</dbReference>
<dbReference type="SUPFAM" id="SSF55729">
    <property type="entry name" value="Acyl-CoA N-acyltransferases (Nat)"/>
    <property type="match status" value="1"/>
</dbReference>
<evidence type="ECO:0000256" key="1">
    <source>
        <dbReference type="SAM" id="MobiDB-lite"/>
    </source>
</evidence>
<feature type="compositionally biased region" description="Low complexity" evidence="1">
    <location>
        <begin position="294"/>
        <end position="308"/>
    </location>
</feature>
<dbReference type="EMBL" id="BAABUK010000006">
    <property type="protein sequence ID" value="GAA5809811.1"/>
    <property type="molecule type" value="Genomic_DNA"/>
</dbReference>
<gene>
    <name evidence="4" type="ORF">MFLAVUS_003226</name>
</gene>
<dbReference type="PANTHER" id="PTHR19308:SF14">
    <property type="entry name" value="START DOMAIN-CONTAINING PROTEIN"/>
    <property type="match status" value="1"/>
</dbReference>
<feature type="compositionally biased region" description="Low complexity" evidence="1">
    <location>
        <begin position="371"/>
        <end position="380"/>
    </location>
</feature>
<protein>
    <recommendedName>
        <fullName evidence="6">START domain-containing protein</fullName>
    </recommendedName>
</protein>
<accession>A0ABP9YSI7</accession>
<evidence type="ECO:0000259" key="2">
    <source>
        <dbReference type="PROSITE" id="PS50848"/>
    </source>
</evidence>
<dbReference type="Gene3D" id="3.30.530.20">
    <property type="match status" value="2"/>
</dbReference>
<comment type="caution">
    <text evidence="4">The sequence shown here is derived from an EMBL/GenBank/DDBJ whole genome shotgun (WGS) entry which is preliminary data.</text>
</comment>
<dbReference type="Pfam" id="PF01852">
    <property type="entry name" value="START"/>
    <property type="match status" value="2"/>
</dbReference>